<protein>
    <submittedName>
        <fullName evidence="5">Transcriptional regulator, MarR family</fullName>
    </submittedName>
</protein>
<organism evidence="5">
    <name type="scientific">Vecturithrix granuli</name>
    <dbReference type="NCBI Taxonomy" id="1499967"/>
    <lineage>
        <taxon>Bacteria</taxon>
        <taxon>Candidatus Moduliflexota</taxon>
        <taxon>Candidatus Vecturitrichia</taxon>
        <taxon>Candidatus Vecturitrichales</taxon>
        <taxon>Candidatus Vecturitrichaceae</taxon>
        <taxon>Candidatus Vecturithrix</taxon>
    </lineage>
</organism>
<keyword evidence="3" id="KW-0804">Transcription</keyword>
<keyword evidence="1" id="KW-0805">Transcription regulation</keyword>
<evidence type="ECO:0000313" key="5">
    <source>
        <dbReference type="EMBL" id="GAK58530.1"/>
    </source>
</evidence>
<evidence type="ECO:0000256" key="1">
    <source>
        <dbReference type="ARBA" id="ARBA00023015"/>
    </source>
</evidence>
<dbReference type="HOGENOM" id="CLU_083287_18_3_0"/>
<evidence type="ECO:0000256" key="2">
    <source>
        <dbReference type="ARBA" id="ARBA00023125"/>
    </source>
</evidence>
<dbReference type="SMART" id="SM00347">
    <property type="entry name" value="HTH_MARR"/>
    <property type="match status" value="1"/>
</dbReference>
<accession>A0A081C1S5</accession>
<dbReference type="GO" id="GO:0003700">
    <property type="term" value="F:DNA-binding transcription factor activity"/>
    <property type="evidence" value="ECO:0007669"/>
    <property type="project" value="InterPro"/>
</dbReference>
<evidence type="ECO:0000259" key="4">
    <source>
        <dbReference type="PROSITE" id="PS50995"/>
    </source>
</evidence>
<dbReference type="Gene3D" id="1.10.10.10">
    <property type="entry name" value="Winged helix-like DNA-binding domain superfamily/Winged helix DNA-binding domain"/>
    <property type="match status" value="1"/>
</dbReference>
<feature type="domain" description="HTH marR-type" evidence="4">
    <location>
        <begin position="1"/>
        <end position="140"/>
    </location>
</feature>
<dbReference type="PROSITE" id="PS50995">
    <property type="entry name" value="HTH_MARR_2"/>
    <property type="match status" value="1"/>
</dbReference>
<dbReference type="Pfam" id="PF01047">
    <property type="entry name" value="MarR"/>
    <property type="match status" value="1"/>
</dbReference>
<dbReference type="PRINTS" id="PR00598">
    <property type="entry name" value="HTHMARR"/>
</dbReference>
<keyword evidence="6" id="KW-1185">Reference proteome</keyword>
<evidence type="ECO:0000313" key="6">
    <source>
        <dbReference type="Proteomes" id="UP000030661"/>
    </source>
</evidence>
<dbReference type="PANTHER" id="PTHR42756:SF1">
    <property type="entry name" value="TRANSCRIPTIONAL REPRESSOR OF EMRAB OPERON"/>
    <property type="match status" value="1"/>
</dbReference>
<keyword evidence="2" id="KW-0238">DNA-binding</keyword>
<dbReference type="STRING" id="1499967.U27_05504"/>
<reference evidence="5" key="1">
    <citation type="journal article" date="2015" name="PeerJ">
        <title>First genomic representation of candidate bacterial phylum KSB3 points to enhanced environmental sensing as a trigger of wastewater bulking.</title>
        <authorList>
            <person name="Sekiguchi Y."/>
            <person name="Ohashi A."/>
            <person name="Parks D.H."/>
            <person name="Yamauchi T."/>
            <person name="Tyson G.W."/>
            <person name="Hugenholtz P."/>
        </authorList>
    </citation>
    <scope>NUCLEOTIDE SEQUENCE [LARGE SCALE GENOMIC DNA]</scope>
</reference>
<dbReference type="InterPro" id="IPR036388">
    <property type="entry name" value="WH-like_DNA-bd_sf"/>
</dbReference>
<dbReference type="InterPro" id="IPR000835">
    <property type="entry name" value="HTH_MarR-typ"/>
</dbReference>
<dbReference type="Proteomes" id="UP000030661">
    <property type="component" value="Unassembled WGS sequence"/>
</dbReference>
<gene>
    <name evidence="5" type="ORF">U27_05504</name>
</gene>
<dbReference type="InterPro" id="IPR036390">
    <property type="entry name" value="WH_DNA-bd_sf"/>
</dbReference>
<name>A0A081C1S5_VECG1</name>
<dbReference type="EMBL" id="DF820467">
    <property type="protein sequence ID" value="GAK58530.1"/>
    <property type="molecule type" value="Genomic_DNA"/>
</dbReference>
<dbReference type="GO" id="GO:0003677">
    <property type="term" value="F:DNA binding"/>
    <property type="evidence" value="ECO:0007669"/>
    <property type="project" value="UniProtKB-KW"/>
</dbReference>
<dbReference type="SUPFAM" id="SSF46785">
    <property type="entry name" value="Winged helix' DNA-binding domain"/>
    <property type="match status" value="1"/>
</dbReference>
<dbReference type="AlphaFoldDB" id="A0A081C1S5"/>
<evidence type="ECO:0000256" key="3">
    <source>
        <dbReference type="ARBA" id="ARBA00023163"/>
    </source>
</evidence>
<dbReference type="eggNOG" id="COG1846">
    <property type="taxonomic scope" value="Bacteria"/>
</dbReference>
<sequence>MMKTNHIVGLIANIREKAHHFIIQELKAHNIEGLVPSHGAILSQLYHQEEKIPMAELAKRIDRDKSTVTTLVDKLVEVGYVRKVKEPNDRRMTYIVLTEQGQSIKPVIQAISHKMLAQLYAGFSDLEKEMLVRLLERMLQNM</sequence>
<proteinExistence type="predicted"/>
<dbReference type="PANTHER" id="PTHR42756">
    <property type="entry name" value="TRANSCRIPTIONAL REGULATOR, MARR"/>
    <property type="match status" value="1"/>
</dbReference>